<feature type="region of interest" description="Disordered" evidence="1">
    <location>
        <begin position="1"/>
        <end position="35"/>
    </location>
</feature>
<sequence>MCKKVCKKCPKKGPKNAPKIGAFYERKTPRLKQST</sequence>
<organism evidence="2 3">
    <name type="scientific">Chlamydia phage phiCPAR39</name>
    <dbReference type="NCBI Taxonomy" id="2932877"/>
    <lineage>
        <taxon>Viruses</taxon>
        <taxon>Monodnaviria</taxon>
        <taxon>Sangervirae</taxon>
        <taxon>Phixviricota</taxon>
        <taxon>Malgrandaviricetes</taxon>
        <taxon>Petitvirales</taxon>
        <taxon>Microviridae</taxon>
        <taxon>Gokushovirinae</taxon>
        <taxon>Chlamydiamicrovirus</taxon>
        <taxon>Chlamydiamicrovirus CPAR39</taxon>
    </lineage>
</organism>
<keyword evidence="3" id="KW-1185">Reference proteome</keyword>
<accession>Q9MBM5</accession>
<evidence type="ECO:0000256" key="1">
    <source>
        <dbReference type="SAM" id="MobiDB-lite"/>
    </source>
</evidence>
<protein>
    <submittedName>
        <fullName evidence="2">Uncharacterized protein</fullName>
    </submittedName>
</protein>
<dbReference type="RefSeq" id="NP_063898.1">
    <property type="nucleotide sequence ID" value="NC_002180.1"/>
</dbReference>
<gene>
    <name evidence="2" type="primary">CPA0005</name>
</gene>
<feature type="compositionally biased region" description="Basic residues" evidence="1">
    <location>
        <begin position="1"/>
        <end position="14"/>
    </location>
</feature>
<dbReference type="KEGG" id="vg:1263022"/>
<reference evidence="2 3" key="1">
    <citation type="journal article" date="2000" name="Nucleic Acids Res.">
        <title>Genome sequences of Chlamydia trachomatis MoPn and Chlamydia pneumoniae AR39.</title>
        <authorList>
            <person name="Read T.D."/>
            <person name="Brunham R.C."/>
            <person name="Shen C."/>
            <person name="Gill S.R."/>
            <person name="Heidelberg J.F."/>
            <person name="White O."/>
            <person name="Hickey E.K."/>
            <person name="Peterson J.D."/>
            <person name="Utterback T.R."/>
            <person name="Berry K.J."/>
            <person name="Bass S."/>
            <person name="Linher K.D."/>
            <person name="Weidman J.F."/>
            <person name="Khouri H.M."/>
            <person name="Craven B."/>
            <person name="Bowman C."/>
            <person name="Dodson R.J."/>
            <person name="Gwinn M.L."/>
            <person name="Nelson W.C."/>
            <person name="DeBoy R.T."/>
            <person name="Kolonay J.F."/>
            <person name="McClarty G."/>
            <person name="Salzberg S.L."/>
            <person name="Eisen J.A."/>
            <person name="Fraser C.M."/>
        </authorList>
    </citation>
    <scope>NUCLEOTIDE SEQUENCE [LARGE SCALE GENOMIC DNA]</scope>
</reference>
<dbReference type="GeneID" id="1263022"/>
<evidence type="ECO:0000313" key="2">
    <source>
        <dbReference type="EMBL" id="AAF39724.1"/>
    </source>
</evidence>
<dbReference type="EMBL" id="AE002163">
    <property type="protein sequence ID" value="AAF39724.1"/>
    <property type="molecule type" value="Genomic_DNA"/>
</dbReference>
<evidence type="ECO:0000313" key="3">
    <source>
        <dbReference type="Proteomes" id="UP000001783"/>
    </source>
</evidence>
<name>Q9MBM5_9VIRU</name>
<proteinExistence type="predicted"/>
<dbReference type="Proteomes" id="UP000001783">
    <property type="component" value="Segment"/>
</dbReference>